<name>A0A9J6ZPE7_9BACT</name>
<evidence type="ECO:0000313" key="2">
    <source>
        <dbReference type="EMBL" id="URW79407.1"/>
    </source>
</evidence>
<dbReference type="AlphaFoldDB" id="A0A9J6ZPE7"/>
<keyword evidence="1" id="KW-1133">Transmembrane helix</keyword>
<keyword evidence="1" id="KW-0812">Transmembrane</keyword>
<dbReference type="KEGG" id="alkq:M9189_11120"/>
<feature type="transmembrane region" description="Helical" evidence="1">
    <location>
        <begin position="114"/>
        <end position="136"/>
    </location>
</feature>
<reference evidence="2" key="1">
    <citation type="submission" date="2022-05" db="EMBL/GenBank/DDBJ databases">
        <authorList>
            <person name="Sun X."/>
        </authorList>
    </citation>
    <scope>NUCLEOTIDE SEQUENCE</scope>
    <source>
        <strain evidence="2">Ai-910</strain>
    </source>
</reference>
<keyword evidence="1" id="KW-0472">Membrane</keyword>
<sequence length="170" mass="18370">MESRAIQLYSFGFASLKTYLLGFAFAVGNIVLPQLCHLIPGGGHIFLPIYFFTLVAAFKYGHRVGLLTAVLSPVVNNLLFGMPVAAMLPVILVKSVLLAVFAAYAAANFKRMSLLILLAVVLAYQVVGSLAEWAIVDSLDAALADFRMGIPGMLLQIFGGYAVIKYLLRN</sequence>
<feature type="transmembrane region" description="Helical" evidence="1">
    <location>
        <begin position="6"/>
        <end position="31"/>
    </location>
</feature>
<organism evidence="2 3">
    <name type="scientific">Xiashengella succiniciproducens</name>
    <dbReference type="NCBI Taxonomy" id="2949635"/>
    <lineage>
        <taxon>Bacteria</taxon>
        <taxon>Pseudomonadati</taxon>
        <taxon>Bacteroidota</taxon>
        <taxon>Bacteroidia</taxon>
        <taxon>Marinilabiliales</taxon>
        <taxon>Marinilabiliaceae</taxon>
        <taxon>Xiashengella</taxon>
    </lineage>
</organism>
<dbReference type="RefSeq" id="WP_250723266.1">
    <property type="nucleotide sequence ID" value="NZ_CP098400.1"/>
</dbReference>
<dbReference type="Proteomes" id="UP001056426">
    <property type="component" value="Chromosome"/>
</dbReference>
<accession>A0A9J6ZPE7</accession>
<reference evidence="2" key="2">
    <citation type="submission" date="2022-06" db="EMBL/GenBank/DDBJ databases">
        <title>Xiashengella guii gen. nov. sp. nov., a bacterium isolated form anaerobic digestion tank.</title>
        <authorList>
            <person name="Huang H."/>
        </authorList>
    </citation>
    <scope>NUCLEOTIDE SEQUENCE</scope>
    <source>
        <strain evidence="2">Ai-910</strain>
    </source>
</reference>
<evidence type="ECO:0000256" key="1">
    <source>
        <dbReference type="SAM" id="Phobius"/>
    </source>
</evidence>
<feature type="transmembrane region" description="Helical" evidence="1">
    <location>
        <begin position="148"/>
        <end position="168"/>
    </location>
</feature>
<proteinExistence type="predicted"/>
<evidence type="ECO:0000313" key="3">
    <source>
        <dbReference type="Proteomes" id="UP001056426"/>
    </source>
</evidence>
<feature type="transmembrane region" description="Helical" evidence="1">
    <location>
        <begin position="78"/>
        <end position="107"/>
    </location>
</feature>
<keyword evidence="3" id="KW-1185">Reference proteome</keyword>
<feature type="transmembrane region" description="Helical" evidence="1">
    <location>
        <begin position="38"/>
        <end position="58"/>
    </location>
</feature>
<protein>
    <submittedName>
        <fullName evidence="2">ECF transporter S component</fullName>
    </submittedName>
</protein>
<dbReference type="EMBL" id="CP098400">
    <property type="protein sequence ID" value="URW79407.1"/>
    <property type="molecule type" value="Genomic_DNA"/>
</dbReference>
<gene>
    <name evidence="2" type="ORF">M9189_11120</name>
</gene>